<protein>
    <submittedName>
        <fullName evidence="5">GGDEF domain-containing response regulator</fullName>
    </submittedName>
</protein>
<dbReference type="GO" id="GO:0071111">
    <property type="term" value="F:cyclic-guanylate-specific phosphodiesterase activity"/>
    <property type="evidence" value="ECO:0007669"/>
    <property type="project" value="InterPro"/>
</dbReference>
<dbReference type="SUPFAM" id="SSF141868">
    <property type="entry name" value="EAL domain-like"/>
    <property type="match status" value="1"/>
</dbReference>
<evidence type="ECO:0000259" key="3">
    <source>
        <dbReference type="PROSITE" id="PS50883"/>
    </source>
</evidence>
<keyword evidence="6" id="KW-1185">Reference proteome</keyword>
<dbReference type="GO" id="GO:0000160">
    <property type="term" value="P:phosphorelay signal transduction system"/>
    <property type="evidence" value="ECO:0007669"/>
    <property type="project" value="InterPro"/>
</dbReference>
<dbReference type="Gene3D" id="3.40.50.2300">
    <property type="match status" value="1"/>
</dbReference>
<feature type="modified residue" description="4-aspartylphosphate" evidence="1">
    <location>
        <position position="82"/>
    </location>
</feature>
<dbReference type="CDD" id="cd01948">
    <property type="entry name" value="EAL"/>
    <property type="match status" value="1"/>
</dbReference>
<evidence type="ECO:0000313" key="6">
    <source>
        <dbReference type="Proteomes" id="UP000509579"/>
    </source>
</evidence>
<dbReference type="InterPro" id="IPR001789">
    <property type="entry name" value="Sig_transdc_resp-reg_receiver"/>
</dbReference>
<dbReference type="SMART" id="SM00448">
    <property type="entry name" value="REC"/>
    <property type="match status" value="1"/>
</dbReference>
<evidence type="ECO:0000259" key="4">
    <source>
        <dbReference type="PROSITE" id="PS50887"/>
    </source>
</evidence>
<dbReference type="PANTHER" id="PTHR33121:SF70">
    <property type="entry name" value="SIGNALING PROTEIN YKOW"/>
    <property type="match status" value="1"/>
</dbReference>
<evidence type="ECO:0000256" key="1">
    <source>
        <dbReference type="PROSITE-ProRule" id="PRU00169"/>
    </source>
</evidence>
<dbReference type="InterPro" id="IPR011006">
    <property type="entry name" value="CheY-like_superfamily"/>
</dbReference>
<dbReference type="EMBL" id="CP054840">
    <property type="protein sequence ID" value="QKV51877.1"/>
    <property type="molecule type" value="Genomic_DNA"/>
</dbReference>
<dbReference type="SMART" id="SM00267">
    <property type="entry name" value="GGDEF"/>
    <property type="match status" value="1"/>
</dbReference>
<dbReference type="InterPro" id="IPR029787">
    <property type="entry name" value="Nucleotide_cyclase"/>
</dbReference>
<dbReference type="PANTHER" id="PTHR33121">
    <property type="entry name" value="CYCLIC DI-GMP PHOSPHODIESTERASE PDEF"/>
    <property type="match status" value="1"/>
</dbReference>
<dbReference type="AlphaFoldDB" id="A0A6N1WY28"/>
<proteinExistence type="predicted"/>
<name>A0A6N1WY28_9BURK</name>
<feature type="domain" description="EAL" evidence="3">
    <location>
        <begin position="328"/>
        <end position="581"/>
    </location>
</feature>
<dbReference type="PROSITE" id="PS50883">
    <property type="entry name" value="EAL"/>
    <property type="match status" value="1"/>
</dbReference>
<dbReference type="Gene3D" id="3.30.70.270">
    <property type="match status" value="1"/>
</dbReference>
<dbReference type="Pfam" id="PF00990">
    <property type="entry name" value="GGDEF"/>
    <property type="match status" value="1"/>
</dbReference>
<keyword evidence="1" id="KW-0597">Phosphoprotein</keyword>
<dbReference type="InterPro" id="IPR000160">
    <property type="entry name" value="GGDEF_dom"/>
</dbReference>
<dbReference type="Gene3D" id="3.20.20.450">
    <property type="entry name" value="EAL domain"/>
    <property type="match status" value="1"/>
</dbReference>
<feature type="domain" description="GGDEF" evidence="4">
    <location>
        <begin position="192"/>
        <end position="319"/>
    </location>
</feature>
<dbReference type="NCBIfam" id="TIGR00254">
    <property type="entry name" value="GGDEF"/>
    <property type="match status" value="1"/>
</dbReference>
<dbReference type="SUPFAM" id="SSF52172">
    <property type="entry name" value="CheY-like"/>
    <property type="match status" value="1"/>
</dbReference>
<evidence type="ECO:0000259" key="2">
    <source>
        <dbReference type="PROSITE" id="PS50110"/>
    </source>
</evidence>
<dbReference type="InterPro" id="IPR043128">
    <property type="entry name" value="Rev_trsase/Diguanyl_cyclase"/>
</dbReference>
<dbReference type="SUPFAM" id="SSF55073">
    <property type="entry name" value="Nucleotide cyclase"/>
    <property type="match status" value="1"/>
</dbReference>
<dbReference type="RefSeq" id="WP_175502807.1">
    <property type="nucleotide sequence ID" value="NZ_CP054840.1"/>
</dbReference>
<sequence>MWSEPAPGPRAVPGARVAAPDDTPAWRVLVVDNDPDVHAATCAALEGQLLFGRPLVFMHAFSGDEARALLLREHDLAMVLIDVVSEPGSSGLELVDFIRHSAGLGNTRIVLRTGRPGQVPDLETLLRYDINDYRTKAELTRDRLLAMVVTAVRSYKQLCAVHASAYHDPLVNLPNRAHFIDRVNACEQRGLDDHMVALIDIDDFSATNDMMGHHFGDRLLEQVARRLESSLPAGVLLARLGADTFAVLGPVPQVQPRRLLECVRQPLHFEGVAHKVSLTCGYVLLPKAPQPGADLIKDATIALKRAKRDHRGQYLQYADQMGTEARARARLLSELRDAIEKQQLFLVYQPQLELGTRQVTGLEALLRWRTEDQRFIPPDQFIPVAEHSGLIVALGQWVLETACATMRELLDAGLAPRRMAVNVSTVQLRDPGFFDLVCAALAAHGLQGRHLELEITESVAALPTQLLDLTLCALRAEGISIAIDDFGTGYSSLSYLERLPLDRIKIDRSFTRQLGDPHGARIAEMVAQLGRKLGLSVLAEGIEDAAAWHALRAMGCHEGQGYHIARPMDKAALLPWLGQHAHLQAA</sequence>
<dbReference type="CDD" id="cd01949">
    <property type="entry name" value="GGDEF"/>
    <property type="match status" value="1"/>
</dbReference>
<accession>A0A6N1WY28</accession>
<dbReference type="KEGG" id="aant:HUK68_02580"/>
<dbReference type="InterPro" id="IPR035919">
    <property type="entry name" value="EAL_sf"/>
</dbReference>
<dbReference type="PROSITE" id="PS50887">
    <property type="entry name" value="GGDEF"/>
    <property type="match status" value="1"/>
</dbReference>
<evidence type="ECO:0000313" key="5">
    <source>
        <dbReference type="EMBL" id="QKV51877.1"/>
    </source>
</evidence>
<dbReference type="InterPro" id="IPR001633">
    <property type="entry name" value="EAL_dom"/>
</dbReference>
<feature type="domain" description="Response regulatory" evidence="2">
    <location>
        <begin position="27"/>
        <end position="151"/>
    </location>
</feature>
<gene>
    <name evidence="5" type="ORF">HUK68_02580</name>
</gene>
<organism evidence="5 6">
    <name type="scientific">Comamonas antarctica</name>
    <dbReference type="NCBI Taxonomy" id="2743470"/>
    <lineage>
        <taxon>Bacteria</taxon>
        <taxon>Pseudomonadati</taxon>
        <taxon>Pseudomonadota</taxon>
        <taxon>Betaproteobacteria</taxon>
        <taxon>Burkholderiales</taxon>
        <taxon>Comamonadaceae</taxon>
        <taxon>Comamonas</taxon>
    </lineage>
</organism>
<dbReference type="PROSITE" id="PS50110">
    <property type="entry name" value="RESPONSE_REGULATORY"/>
    <property type="match status" value="1"/>
</dbReference>
<dbReference type="Pfam" id="PF00563">
    <property type="entry name" value="EAL"/>
    <property type="match status" value="1"/>
</dbReference>
<reference evidence="5 6" key="1">
    <citation type="submission" date="2020-06" db="EMBL/GenBank/DDBJ databases">
        <title>Acidovorax antarctica sp. nov., isolated from Corinth ice sheet soil, Antarctic Fields Peninsula.</title>
        <authorList>
            <person name="Xu Q."/>
            <person name="Peng F."/>
        </authorList>
    </citation>
    <scope>NUCLEOTIDE SEQUENCE [LARGE SCALE GENOMIC DNA]</scope>
    <source>
        <strain evidence="5 6">16-35-5</strain>
    </source>
</reference>
<dbReference type="InterPro" id="IPR050706">
    <property type="entry name" value="Cyclic-di-GMP_PDE-like"/>
</dbReference>
<dbReference type="SMART" id="SM00052">
    <property type="entry name" value="EAL"/>
    <property type="match status" value="1"/>
</dbReference>
<dbReference type="Proteomes" id="UP000509579">
    <property type="component" value="Chromosome"/>
</dbReference>